<dbReference type="GeneID" id="83156341"/>
<evidence type="ECO:0000313" key="1">
    <source>
        <dbReference type="EMBL" id="CBL17713.1"/>
    </source>
</evidence>
<dbReference type="STRING" id="213810.RUM_16280"/>
<protein>
    <submittedName>
        <fullName evidence="1">Uncharacterized protein</fullName>
    </submittedName>
</protein>
<accession>D4LDL8</accession>
<reference evidence="1" key="2">
    <citation type="submission" date="2010-03" db="EMBL/GenBank/DDBJ databases">
        <authorList>
            <person name="Pajon A."/>
        </authorList>
    </citation>
    <scope>NUCLEOTIDE SEQUENCE</scope>
    <source>
        <strain evidence="1">Type strain: 18P13</strain>
    </source>
</reference>
<dbReference type="HOGENOM" id="CLU_2287306_0_0_9"/>
<dbReference type="Proteomes" id="UP000007054">
    <property type="component" value="Chromosome"/>
</dbReference>
<dbReference type="BioCyc" id="RCHA213810:RUM_RS07925-MONOMER"/>
<keyword evidence="2" id="KW-1185">Reference proteome</keyword>
<dbReference type="RefSeq" id="WP_015558619.1">
    <property type="nucleotide sequence ID" value="NC_021039.1"/>
</dbReference>
<evidence type="ECO:0000313" key="2">
    <source>
        <dbReference type="Proteomes" id="UP000007054"/>
    </source>
</evidence>
<name>D4LDL8_RUMC1</name>
<dbReference type="KEGG" id="rch:RUM_16280"/>
<dbReference type="EMBL" id="FP929052">
    <property type="protein sequence ID" value="CBL17713.1"/>
    <property type="molecule type" value="Genomic_DNA"/>
</dbReference>
<proteinExistence type="predicted"/>
<reference evidence="1" key="1">
    <citation type="submission" date="2010-03" db="EMBL/GenBank/DDBJ databases">
        <title>The genome sequence of Ruminococcus sp. 18P13.</title>
        <authorList>
            <consortium name="metaHIT consortium -- http://www.metahit.eu/"/>
            <person name="Pajon A."/>
            <person name="Turner K."/>
            <person name="Parkhill J."/>
            <person name="Bernalier A."/>
        </authorList>
    </citation>
    <scope>NUCLEOTIDE SEQUENCE [LARGE SCALE GENOMIC DNA]</scope>
    <source>
        <strain evidence="1">Type strain: 18P13</strain>
    </source>
</reference>
<dbReference type="PATRIC" id="fig|213810.4.peg.1527"/>
<organism evidence="1 2">
    <name type="scientific">Ruminococcus champanellensis (strain DSM 18848 / JCM 17042 / KCTC 15320 / 18P13)</name>
    <dbReference type="NCBI Taxonomy" id="213810"/>
    <lineage>
        <taxon>Bacteria</taxon>
        <taxon>Bacillati</taxon>
        <taxon>Bacillota</taxon>
        <taxon>Clostridia</taxon>
        <taxon>Eubacteriales</taxon>
        <taxon>Oscillospiraceae</taxon>
        <taxon>Ruminococcus</taxon>
    </lineage>
</organism>
<dbReference type="AlphaFoldDB" id="D4LDL8"/>
<sequence length="103" mass="11968">MTEPIKEASEELAQWLSYPTELGCRPAKVEFTTEFDDPDGIHCMIFRFQKTLLGKWLLGIVSESGTFSEMQEYHKESELEDATRILEMLKAYWKQQADSLEES</sequence>
<gene>
    <name evidence="1" type="ordered locus">RUM_16280</name>
</gene>